<feature type="domain" description="CCHC-type" evidence="10">
    <location>
        <begin position="470"/>
        <end position="486"/>
    </location>
</feature>
<protein>
    <recommendedName>
        <fullName evidence="1">RNA-directed DNA polymerase</fullName>
        <ecNumber evidence="1">2.7.7.49</ecNumber>
    </recommendedName>
</protein>
<dbReference type="GO" id="GO:0015074">
    <property type="term" value="P:DNA integration"/>
    <property type="evidence" value="ECO:0007669"/>
    <property type="project" value="InterPro"/>
</dbReference>
<dbReference type="Gene3D" id="2.40.70.10">
    <property type="entry name" value="Acid Proteases"/>
    <property type="match status" value="1"/>
</dbReference>
<dbReference type="GO" id="GO:0004519">
    <property type="term" value="F:endonuclease activity"/>
    <property type="evidence" value="ECO:0007669"/>
    <property type="project" value="UniProtKB-KW"/>
</dbReference>
<dbReference type="Pfam" id="PF00665">
    <property type="entry name" value="rve"/>
    <property type="match status" value="1"/>
</dbReference>
<evidence type="ECO:0000256" key="9">
    <source>
        <dbReference type="SAM" id="MobiDB-lite"/>
    </source>
</evidence>
<evidence type="ECO:0000259" key="12">
    <source>
        <dbReference type="PROSITE" id="PS50994"/>
    </source>
</evidence>
<evidence type="ECO:0000259" key="10">
    <source>
        <dbReference type="PROSITE" id="PS50158"/>
    </source>
</evidence>
<dbReference type="FunFam" id="3.30.70.270:FF:000020">
    <property type="entry name" value="Transposon Tf2-6 polyprotein-like Protein"/>
    <property type="match status" value="1"/>
</dbReference>
<dbReference type="WBParaSite" id="HCON_00075540-00001">
    <property type="protein sequence ID" value="HCON_00075540-00001"/>
    <property type="gene ID" value="HCON_00075540"/>
</dbReference>
<reference evidence="14" key="1">
    <citation type="submission" date="2020-12" db="UniProtKB">
        <authorList>
            <consortium name="WormBaseParasite"/>
        </authorList>
    </citation>
    <scope>IDENTIFICATION</scope>
    <source>
        <strain evidence="14">MHco3</strain>
    </source>
</reference>
<dbReference type="GO" id="GO:0003964">
    <property type="term" value="F:RNA-directed DNA polymerase activity"/>
    <property type="evidence" value="ECO:0007669"/>
    <property type="project" value="UniProtKB-KW"/>
</dbReference>
<dbReference type="Gene3D" id="3.30.70.270">
    <property type="match status" value="2"/>
</dbReference>
<dbReference type="FunFam" id="3.10.20.370:FF:000001">
    <property type="entry name" value="Retrovirus-related Pol polyprotein from transposon 17.6-like protein"/>
    <property type="match status" value="1"/>
</dbReference>
<accession>A0A7I4YC09</accession>
<organism evidence="13 14">
    <name type="scientific">Haemonchus contortus</name>
    <name type="common">Barber pole worm</name>
    <dbReference type="NCBI Taxonomy" id="6289"/>
    <lineage>
        <taxon>Eukaryota</taxon>
        <taxon>Metazoa</taxon>
        <taxon>Ecdysozoa</taxon>
        <taxon>Nematoda</taxon>
        <taxon>Chromadorea</taxon>
        <taxon>Rhabditida</taxon>
        <taxon>Rhabditina</taxon>
        <taxon>Rhabditomorpha</taxon>
        <taxon>Strongyloidea</taxon>
        <taxon>Trichostrongylidae</taxon>
        <taxon>Haemonchus</taxon>
    </lineage>
</organism>
<evidence type="ECO:0000313" key="14">
    <source>
        <dbReference type="WBParaSite" id="HCON_00075540-00001"/>
    </source>
</evidence>
<feature type="region of interest" description="Disordered" evidence="9">
    <location>
        <begin position="1"/>
        <end position="26"/>
    </location>
</feature>
<name>A0A7I4YC09_HAECO</name>
<dbReference type="Gene3D" id="4.10.60.10">
    <property type="entry name" value="Zinc finger, CCHC-type"/>
    <property type="match status" value="1"/>
</dbReference>
<evidence type="ECO:0000256" key="1">
    <source>
        <dbReference type="ARBA" id="ARBA00012493"/>
    </source>
</evidence>
<keyword evidence="8" id="KW-0863">Zinc-finger</keyword>
<dbReference type="FunFam" id="1.10.340.70:FF:000001">
    <property type="entry name" value="Retrovirus-related Pol polyprotein from transposon gypsy-like Protein"/>
    <property type="match status" value="1"/>
</dbReference>
<feature type="domain" description="Reverse transcriptase" evidence="11">
    <location>
        <begin position="849"/>
        <end position="1028"/>
    </location>
</feature>
<dbReference type="InterPro" id="IPR041588">
    <property type="entry name" value="Integrase_H2C2"/>
</dbReference>
<dbReference type="EC" id="2.7.7.49" evidence="1"/>
<dbReference type="SUPFAM" id="SSF56672">
    <property type="entry name" value="DNA/RNA polymerases"/>
    <property type="match status" value="1"/>
</dbReference>
<feature type="region of interest" description="Disordered" evidence="9">
    <location>
        <begin position="148"/>
        <end position="200"/>
    </location>
</feature>
<dbReference type="GO" id="GO:0019899">
    <property type="term" value="F:enzyme binding"/>
    <property type="evidence" value="ECO:0007669"/>
    <property type="project" value="UniProtKB-ARBA"/>
</dbReference>
<dbReference type="Pfam" id="PF17921">
    <property type="entry name" value="Integrase_H2C2"/>
    <property type="match status" value="1"/>
</dbReference>
<evidence type="ECO:0000256" key="5">
    <source>
        <dbReference type="ARBA" id="ARBA00022759"/>
    </source>
</evidence>
<keyword evidence="2" id="KW-0808">Transferase</keyword>
<dbReference type="GO" id="GO:0042575">
    <property type="term" value="C:DNA polymerase complex"/>
    <property type="evidence" value="ECO:0007669"/>
    <property type="project" value="UniProtKB-ARBA"/>
</dbReference>
<keyword evidence="4" id="KW-0540">Nuclease</keyword>
<dbReference type="PROSITE" id="PS50994">
    <property type="entry name" value="INTEGRASE"/>
    <property type="match status" value="1"/>
</dbReference>
<evidence type="ECO:0000256" key="7">
    <source>
        <dbReference type="ARBA" id="ARBA00022918"/>
    </source>
</evidence>
<dbReference type="InterPro" id="IPR001584">
    <property type="entry name" value="Integrase_cat-core"/>
</dbReference>
<dbReference type="InterPro" id="IPR043128">
    <property type="entry name" value="Rev_trsase/Diguanyl_cyclase"/>
</dbReference>
<dbReference type="SUPFAM" id="SSF57756">
    <property type="entry name" value="Retrovirus zinc finger-like domains"/>
    <property type="match status" value="1"/>
</dbReference>
<dbReference type="InterPro" id="IPR001878">
    <property type="entry name" value="Znf_CCHC"/>
</dbReference>
<dbReference type="InterPro" id="IPR012337">
    <property type="entry name" value="RNaseH-like_sf"/>
</dbReference>
<dbReference type="Pfam" id="PF00098">
    <property type="entry name" value="zf-CCHC"/>
    <property type="match status" value="1"/>
</dbReference>
<keyword evidence="13" id="KW-1185">Reference proteome</keyword>
<evidence type="ECO:0000259" key="11">
    <source>
        <dbReference type="PROSITE" id="PS50878"/>
    </source>
</evidence>
<dbReference type="CDD" id="cd09274">
    <property type="entry name" value="RNase_HI_RT_Ty3"/>
    <property type="match status" value="1"/>
</dbReference>
<dbReference type="Proteomes" id="UP000025227">
    <property type="component" value="Unplaced"/>
</dbReference>
<dbReference type="SUPFAM" id="SSF53098">
    <property type="entry name" value="Ribonuclease H-like"/>
    <property type="match status" value="1"/>
</dbReference>
<dbReference type="OrthoDB" id="9950135at2759"/>
<dbReference type="InterPro" id="IPR043502">
    <property type="entry name" value="DNA/RNA_pol_sf"/>
</dbReference>
<dbReference type="PANTHER" id="PTHR37984">
    <property type="entry name" value="PROTEIN CBG26694"/>
    <property type="match status" value="1"/>
</dbReference>
<dbReference type="SMART" id="SM00343">
    <property type="entry name" value="ZnF_C2HC"/>
    <property type="match status" value="1"/>
</dbReference>
<dbReference type="Gene3D" id="3.10.10.10">
    <property type="entry name" value="HIV Type 1 Reverse Transcriptase, subunit A, domain 1"/>
    <property type="match status" value="1"/>
</dbReference>
<dbReference type="GO" id="GO:0003676">
    <property type="term" value="F:nucleic acid binding"/>
    <property type="evidence" value="ECO:0007669"/>
    <property type="project" value="InterPro"/>
</dbReference>
<dbReference type="PANTHER" id="PTHR37984:SF5">
    <property type="entry name" value="PROTEIN NYNRIN-LIKE"/>
    <property type="match status" value="1"/>
</dbReference>
<evidence type="ECO:0000256" key="6">
    <source>
        <dbReference type="ARBA" id="ARBA00022801"/>
    </source>
</evidence>
<keyword evidence="8" id="KW-0862">Zinc</keyword>
<dbReference type="Pfam" id="PF17917">
    <property type="entry name" value="RT_RNaseH"/>
    <property type="match status" value="1"/>
</dbReference>
<dbReference type="InterPro" id="IPR000477">
    <property type="entry name" value="RT_dom"/>
</dbReference>
<keyword evidence="5" id="KW-0255">Endonuclease</keyword>
<dbReference type="InterPro" id="IPR050951">
    <property type="entry name" value="Retrovirus_Pol_polyprotein"/>
</dbReference>
<dbReference type="FunFam" id="3.30.420.10:FF:000032">
    <property type="entry name" value="Retrovirus-related Pol polyprotein from transposon 297-like Protein"/>
    <property type="match status" value="1"/>
</dbReference>
<dbReference type="Gene3D" id="3.10.20.370">
    <property type="match status" value="1"/>
</dbReference>
<dbReference type="PROSITE" id="PS50158">
    <property type="entry name" value="ZF_CCHC"/>
    <property type="match status" value="1"/>
</dbReference>
<feature type="domain" description="Integrase catalytic" evidence="12">
    <location>
        <begin position="1404"/>
        <end position="1562"/>
    </location>
</feature>
<keyword evidence="3" id="KW-0548">Nucleotidyltransferase</keyword>
<dbReference type="InterPro" id="IPR021109">
    <property type="entry name" value="Peptidase_aspartic_dom_sf"/>
</dbReference>
<evidence type="ECO:0000256" key="3">
    <source>
        <dbReference type="ARBA" id="ARBA00022695"/>
    </source>
</evidence>
<feature type="region of interest" description="Disordered" evidence="9">
    <location>
        <begin position="2046"/>
        <end position="2073"/>
    </location>
</feature>
<keyword evidence="6" id="KW-0378">Hydrolase</keyword>
<evidence type="ECO:0000256" key="4">
    <source>
        <dbReference type="ARBA" id="ARBA00022722"/>
    </source>
</evidence>
<dbReference type="SUPFAM" id="SSF50630">
    <property type="entry name" value="Acid proteases"/>
    <property type="match status" value="1"/>
</dbReference>
<dbReference type="GO" id="GO:0005737">
    <property type="term" value="C:cytoplasm"/>
    <property type="evidence" value="ECO:0007669"/>
    <property type="project" value="UniProtKB-ARBA"/>
</dbReference>
<feature type="compositionally biased region" description="Basic and acidic residues" evidence="9">
    <location>
        <begin position="155"/>
        <end position="166"/>
    </location>
</feature>
<dbReference type="Gene3D" id="3.30.420.10">
    <property type="entry name" value="Ribonuclease H-like superfamily/Ribonuclease H"/>
    <property type="match status" value="1"/>
</dbReference>
<dbReference type="InterPro" id="IPR041373">
    <property type="entry name" value="RT_RNaseH"/>
</dbReference>
<dbReference type="Pfam" id="PF00078">
    <property type="entry name" value="RVT_1"/>
    <property type="match status" value="1"/>
</dbReference>
<evidence type="ECO:0000256" key="8">
    <source>
        <dbReference type="PROSITE-ProRule" id="PRU00047"/>
    </source>
</evidence>
<evidence type="ECO:0000313" key="13">
    <source>
        <dbReference type="Proteomes" id="UP000025227"/>
    </source>
</evidence>
<keyword evidence="8" id="KW-0479">Metal-binding</keyword>
<dbReference type="GO" id="GO:0016787">
    <property type="term" value="F:hydrolase activity"/>
    <property type="evidence" value="ECO:0007669"/>
    <property type="project" value="UniProtKB-KW"/>
</dbReference>
<keyword evidence="7" id="KW-0695">RNA-directed DNA polymerase</keyword>
<dbReference type="CDD" id="cd01647">
    <property type="entry name" value="RT_LTR"/>
    <property type="match status" value="1"/>
</dbReference>
<proteinExistence type="predicted"/>
<dbReference type="GO" id="GO:0008270">
    <property type="term" value="F:zinc ion binding"/>
    <property type="evidence" value="ECO:0007669"/>
    <property type="project" value="UniProtKB-KW"/>
</dbReference>
<dbReference type="InterPro" id="IPR036875">
    <property type="entry name" value="Znf_CCHC_sf"/>
</dbReference>
<dbReference type="Gene3D" id="1.10.340.70">
    <property type="match status" value="1"/>
</dbReference>
<dbReference type="InterPro" id="IPR036397">
    <property type="entry name" value="RNaseH_sf"/>
</dbReference>
<evidence type="ECO:0000256" key="2">
    <source>
        <dbReference type="ARBA" id="ARBA00022679"/>
    </source>
</evidence>
<dbReference type="PROSITE" id="PS50878">
    <property type="entry name" value="RT_POL"/>
    <property type="match status" value="1"/>
</dbReference>
<dbReference type="CDD" id="cd00303">
    <property type="entry name" value="retropepsin_like"/>
    <property type="match status" value="1"/>
</dbReference>
<sequence length="2073" mass="233951">MTEMEVNAFDSVEKENSGEVSFPHSSLASELDEIRISIEEIPSKMREEMDEHRNSARYKSKHEEALRHELDKVSEKLGVLSRRQGVPHILDSAVEETLSTRGIETREEWQNYIETMERDGSILTELCDELSVTALQLIPAVKSLKKAALGPQSESRIDHGGKHESGITDMDSYTELSLQRRREEEPPIGARSRTSSKSYVDHSAKGAARAGQDANICLLNYVQSLSCPDPGVFKGKSNENFDEFIRKFRRKYSKVVADDKSLIEMLSDNHLGGRAKSTMRALPASVVNKGFEEVVKNLGRLLSNDCVAGRMRALTELRTLRMRPGQSVAEFCVVLEDLGRKANPDSTEEARSLENAQILLENLHEWPEYVHLMSTFNRASPDRAYDEIKQLALGIEQSKTLFRRKGFGPSGWRSRHSIYAQGIEDEPRNGTREEDAPGFKKRWQGVRPSLPSLHGQGSGVRAIVEEAGKKCFNCARPGHFARECPRKPAKVQNLRKENVDKTAGKAVSDIIRKVRSCNVKAHTQSIREDAQAIGKLMRRNIRLLGLTAPALIDSGSMVSIIPINLLEKAQEKGYEVDTLPTLTESEVGPVYDASGNEMEIVGAVTVEAELEGGRRTKLVLHITPLPQDEVLLGMNALEKLGVQISITNGEEDGLRWKSDSSLTANKEAKVIRRTYVPSRATAIVEVDCEGVEADERILWTRRKDVASGIFKICNQRATIPVHNCNEASIVLKEGEAVGEWSTEKWNGKWEDTNHLMLDSGDATMTREQKRASMVEQLKENMGNEEMDEELMEVLMENEDAFAVSEKELSRTSLTEMDIDTGDNPPVKLKARLVPLSIRPMLKELLEDLQKRSIIEKSSSPWAFPIVLVEKKDGSLRLCVDYRELNKRIKQDSYPLPTIEAILQGLAEKKFFSTLDLCSGYWQIPLSEKAKEKSAFTTPEGLFQFKVTPFGLGTSPAVFQRLMDNVLHDLLGNEIFCYIDDIIICTETRAKHLELLSKVCEKLRKAGLRLKAKKCVLLQTKVAFLGHLIDSEGVHMDPNKVMAVERYPTPTNVKEMRTFLGMASYYRKFCLGFSKHAGILFRLTAAKGKWAWTREYEEAFKRVKKMICSAPVLAQLDVEAAKSGKRPFVICTDASTTGLGAVLSQEGEDGYLHPIFFASKALSKAERRYHVTGLEALAVVFALRRFHMFIYGLPTTVMTDHQPLTALFQRSNVSTRILRWSLEVQRYNLQIKYVKGKANVIADALSRGAAKEPEETLIGDSAVVNSVRADEKTKWRVELEKDPLFAEVIECLENGKINGTVRLPGCRIPLRMADFDLVNGELMLYQQGGSLVFVVPQNSRYEIFLEAHFGQFGGHFSANKLLRILSKQVFWPNMTQDVHRWTNECQKCFVHNPRRSVIPPLKSMITRSPYEMIGIDILELGLTTRGNKYAVTVIDVFSKFAAAYPVPDKSARTVAQTLFVRWIAEGCRWPKTILSDRGGEFENKVLEEITEIAKIKHTMTKGYNPRENGVTERMNATILAMLRKSTTVPTDWDVRLPLCMMAYNMTPHSATGESPYFILHGREPNFPSDIIPRMEQSQYMVDTPIDDYRSDLLQGIEEVHARVRDHNNRVRESMKRMYDEKNKVNANRHPKIGDRVYVQSPKEKGKSSYPKLVSEWAGPFRVIEVSENSALVTRIGENSERMRMQFDMLKVVPECISDERIDTQTSRGKRGRKKAVQQAGSCKLTTEYFSGASLLSPLEKGHLLYKCSDGCLEGANLGDIEGVSFPGAVAKEKVGSLWNAWLACSIFRRRDIDVGRKIRLHREGHVCGDASSLQLVLKFAYARCIDWTDFICNTKEIADHSIIENQDVRHVYTEALRKLREDIEERSVKEEQPKKGPVLYASFEGANPMERDGVRGGIVTKVVQGFDHLVRILEDWNSARTWVIVWPQDSNLKKSTLDDLIRVIKDFMESGGVVISAWPPITSRNHNKWFSMMDMWKHLDEALRKLDDKQAVCTASSKIFDGKMFIEAGAPEGSAQFYSNHVGTSLPKQVYEAVRYRVERAKLPKIEKPTSRAMSSRGEGMSDVPTWGRKRRAL</sequence>